<protein>
    <submittedName>
        <fullName evidence="14">D-alanyl-D-alanine carboxypeptidase</fullName>
    </submittedName>
</protein>
<evidence type="ECO:0000256" key="11">
    <source>
        <dbReference type="SAM" id="Phobius"/>
    </source>
</evidence>
<dbReference type="GO" id="GO:0009002">
    <property type="term" value="F:serine-type D-Ala-D-Ala carboxypeptidase activity"/>
    <property type="evidence" value="ECO:0007669"/>
    <property type="project" value="InterPro"/>
</dbReference>
<keyword evidence="11" id="KW-0472">Membrane</keyword>
<evidence type="ECO:0000313" key="15">
    <source>
        <dbReference type="Proteomes" id="UP000824230"/>
    </source>
</evidence>
<keyword evidence="14" id="KW-0645">Protease</keyword>
<evidence type="ECO:0000256" key="9">
    <source>
        <dbReference type="RuleBase" id="RU004016"/>
    </source>
</evidence>
<accession>A0A9D1VNW1</accession>
<feature type="region of interest" description="Disordered" evidence="10">
    <location>
        <begin position="32"/>
        <end position="60"/>
    </location>
</feature>
<feature type="binding site" evidence="8">
    <location>
        <position position="282"/>
    </location>
    <ligand>
        <name>substrate</name>
    </ligand>
</feature>
<feature type="active site" evidence="7">
    <location>
        <position position="170"/>
    </location>
</feature>
<dbReference type="GO" id="GO:0008360">
    <property type="term" value="P:regulation of cell shape"/>
    <property type="evidence" value="ECO:0007669"/>
    <property type="project" value="UniProtKB-KW"/>
</dbReference>
<evidence type="ECO:0000313" key="14">
    <source>
        <dbReference type="EMBL" id="HIX38699.1"/>
    </source>
</evidence>
<evidence type="ECO:0000256" key="2">
    <source>
        <dbReference type="ARBA" id="ARBA00022729"/>
    </source>
</evidence>
<comment type="caution">
    <text evidence="14">The sequence shown here is derived from an EMBL/GenBank/DDBJ whole genome shotgun (WGS) entry which is preliminary data.</text>
</comment>
<keyword evidence="11" id="KW-1133">Transmembrane helix</keyword>
<keyword evidence="11" id="KW-0812">Transmembrane</keyword>
<evidence type="ECO:0000256" key="10">
    <source>
        <dbReference type="SAM" id="MobiDB-lite"/>
    </source>
</evidence>
<evidence type="ECO:0000256" key="4">
    <source>
        <dbReference type="ARBA" id="ARBA00022960"/>
    </source>
</evidence>
<dbReference type="PANTHER" id="PTHR21581:SF6">
    <property type="entry name" value="TRAFFICKING PROTEIN PARTICLE COMPLEX SUBUNIT 12"/>
    <property type="match status" value="1"/>
</dbReference>
<proteinExistence type="inferred from homology"/>
<dbReference type="Pfam" id="PF00768">
    <property type="entry name" value="Peptidase_S11"/>
    <property type="match status" value="1"/>
</dbReference>
<feature type="active site" description="Proton acceptor" evidence="7">
    <location>
        <position position="116"/>
    </location>
</feature>
<keyword evidence="14" id="KW-0121">Carboxypeptidase</keyword>
<feature type="region of interest" description="Disordered" evidence="10">
    <location>
        <begin position="419"/>
        <end position="447"/>
    </location>
</feature>
<reference evidence="14" key="1">
    <citation type="journal article" date="2021" name="PeerJ">
        <title>Extensive microbial diversity within the chicken gut microbiome revealed by metagenomics and culture.</title>
        <authorList>
            <person name="Gilroy R."/>
            <person name="Ravi A."/>
            <person name="Getino M."/>
            <person name="Pursley I."/>
            <person name="Horton D.L."/>
            <person name="Alikhan N.F."/>
            <person name="Baker D."/>
            <person name="Gharbi K."/>
            <person name="Hall N."/>
            <person name="Watson M."/>
            <person name="Adriaenssens E.M."/>
            <person name="Foster-Nyarko E."/>
            <person name="Jarju S."/>
            <person name="Secka A."/>
            <person name="Antonio M."/>
            <person name="Oren A."/>
            <person name="Chaudhuri R.R."/>
            <person name="La Ragione R."/>
            <person name="Hildebrand F."/>
            <person name="Pallen M.J."/>
        </authorList>
    </citation>
    <scope>NUCLEOTIDE SEQUENCE</scope>
    <source>
        <strain evidence="14">ChiHjej12B11-1927</strain>
    </source>
</reference>
<evidence type="ECO:0000256" key="3">
    <source>
        <dbReference type="ARBA" id="ARBA00022801"/>
    </source>
</evidence>
<gene>
    <name evidence="14" type="ORF">H9738_12660</name>
</gene>
<evidence type="ECO:0000256" key="6">
    <source>
        <dbReference type="ARBA" id="ARBA00023316"/>
    </source>
</evidence>
<keyword evidence="3" id="KW-0378">Hydrolase</keyword>
<feature type="transmembrane region" description="Helical" evidence="11">
    <location>
        <begin position="470"/>
        <end position="491"/>
    </location>
</feature>
<feature type="compositionally biased region" description="Low complexity" evidence="10">
    <location>
        <begin position="419"/>
        <end position="433"/>
    </location>
</feature>
<dbReference type="Proteomes" id="UP000824230">
    <property type="component" value="Unassembled WGS sequence"/>
</dbReference>
<keyword evidence="4" id="KW-0133">Cell shape</keyword>
<dbReference type="InterPro" id="IPR018044">
    <property type="entry name" value="Peptidase_S11"/>
</dbReference>
<evidence type="ECO:0000256" key="5">
    <source>
        <dbReference type="ARBA" id="ARBA00022984"/>
    </source>
</evidence>
<feature type="signal peptide" evidence="12">
    <location>
        <begin position="1"/>
        <end position="32"/>
    </location>
</feature>
<evidence type="ECO:0000256" key="7">
    <source>
        <dbReference type="PIRSR" id="PIRSR618044-1"/>
    </source>
</evidence>
<dbReference type="EMBL" id="DXFG01000286">
    <property type="protein sequence ID" value="HIX38699.1"/>
    <property type="molecule type" value="Genomic_DNA"/>
</dbReference>
<evidence type="ECO:0000259" key="13">
    <source>
        <dbReference type="Pfam" id="PF00768"/>
    </source>
</evidence>
<feature type="compositionally biased region" description="Low complexity" evidence="10">
    <location>
        <begin position="38"/>
        <end position="52"/>
    </location>
</feature>
<feature type="active site" description="Acyl-ester intermediate" evidence="7">
    <location>
        <position position="113"/>
    </location>
</feature>
<dbReference type="PRINTS" id="PR00725">
    <property type="entry name" value="DADACBPTASE1"/>
</dbReference>
<sequence length="509" mass="55904">MKRRIIKSKLKAVLLLTPALIMSLQTVHPLAAAPDPGAAQTTQENNEATAETPEAEPQEPAIPESYEWEIQSNSIPGWPQGPKIIAETGIVMDLDTGEILYAKGIDEKRAPASITKIMTAMLAIEKVPLDTKITFTDEVNNIEPGSTHIGIKPGETLTMEESLYGILLGSANEVSSGVAEYIGGTVQNFVDMMNERAQELGCKNTHFVNANGLYDDNHYTSARDMALIAKAAFQNETFRNIVKTPYYIIPPTNITPEERWINNHHRMLTEGGIHYEGCLGGKTGYTERAGNTLVTYAERNSMRLVCVVLKGTTEYYNDTKNLLDYGFNNFQKLSLSSDVLAESGSLASYLKDQGLLDAAVETSSADVPVTPSQEITCQAAIENNMLNLDFYYGDTLLGSSSQEASPEILAAAHTYDLQQRQSQQAQDSQSVSSETKEPSDSSSAPVNPDSLDGFFQEAVSVFQSLPSWKYPALGLLAGAFIFYIVLLIIKIRRALSSKKRRKSRKKKKH</sequence>
<dbReference type="GO" id="GO:0009252">
    <property type="term" value="P:peptidoglycan biosynthetic process"/>
    <property type="evidence" value="ECO:0007669"/>
    <property type="project" value="UniProtKB-KW"/>
</dbReference>
<organism evidence="14 15">
    <name type="scientific">Candidatus Blautia pullistercoris</name>
    <dbReference type="NCBI Taxonomy" id="2838499"/>
    <lineage>
        <taxon>Bacteria</taxon>
        <taxon>Bacillati</taxon>
        <taxon>Bacillota</taxon>
        <taxon>Clostridia</taxon>
        <taxon>Lachnospirales</taxon>
        <taxon>Lachnospiraceae</taxon>
        <taxon>Blautia</taxon>
    </lineage>
</organism>
<keyword evidence="5" id="KW-0573">Peptidoglycan synthesis</keyword>
<dbReference type="GO" id="GO:0006508">
    <property type="term" value="P:proteolysis"/>
    <property type="evidence" value="ECO:0007669"/>
    <property type="project" value="InterPro"/>
</dbReference>
<feature type="chain" id="PRO_5039370320" evidence="12">
    <location>
        <begin position="33"/>
        <end position="509"/>
    </location>
</feature>
<evidence type="ECO:0000256" key="8">
    <source>
        <dbReference type="PIRSR" id="PIRSR618044-2"/>
    </source>
</evidence>
<dbReference type="SUPFAM" id="SSF56601">
    <property type="entry name" value="beta-lactamase/transpeptidase-like"/>
    <property type="match status" value="1"/>
</dbReference>
<reference evidence="14" key="2">
    <citation type="submission" date="2021-04" db="EMBL/GenBank/DDBJ databases">
        <authorList>
            <person name="Gilroy R."/>
        </authorList>
    </citation>
    <scope>NUCLEOTIDE SEQUENCE</scope>
    <source>
        <strain evidence="14">ChiHjej12B11-1927</strain>
    </source>
</reference>
<feature type="domain" description="Peptidase S11 D-alanyl-D-alanine carboxypeptidase A N-terminal" evidence="13">
    <location>
        <begin position="80"/>
        <end position="311"/>
    </location>
</feature>
<dbReference type="GO" id="GO:0071555">
    <property type="term" value="P:cell wall organization"/>
    <property type="evidence" value="ECO:0007669"/>
    <property type="project" value="UniProtKB-KW"/>
</dbReference>
<keyword evidence="2 12" id="KW-0732">Signal</keyword>
<comment type="similarity">
    <text evidence="1 9">Belongs to the peptidase S11 family.</text>
</comment>
<dbReference type="AlphaFoldDB" id="A0A9D1VNW1"/>
<evidence type="ECO:0000256" key="12">
    <source>
        <dbReference type="SAM" id="SignalP"/>
    </source>
</evidence>
<name>A0A9D1VNW1_9FIRM</name>
<dbReference type="Gene3D" id="3.40.710.10">
    <property type="entry name" value="DD-peptidase/beta-lactamase superfamily"/>
    <property type="match status" value="1"/>
</dbReference>
<dbReference type="PANTHER" id="PTHR21581">
    <property type="entry name" value="D-ALANYL-D-ALANINE CARBOXYPEPTIDASE"/>
    <property type="match status" value="1"/>
</dbReference>
<keyword evidence="6" id="KW-0961">Cell wall biogenesis/degradation</keyword>
<dbReference type="InterPro" id="IPR012338">
    <property type="entry name" value="Beta-lactam/transpept-like"/>
</dbReference>
<evidence type="ECO:0000256" key="1">
    <source>
        <dbReference type="ARBA" id="ARBA00007164"/>
    </source>
</evidence>
<dbReference type="InterPro" id="IPR001967">
    <property type="entry name" value="Peptidase_S11_N"/>
</dbReference>